<dbReference type="PANTHER" id="PTHR46325:SF20">
    <property type="entry name" value="CRIB DOMAIN-CONTAINING PROTEIN RIC10"/>
    <property type="match status" value="1"/>
</dbReference>
<dbReference type="CDD" id="cd00132">
    <property type="entry name" value="CRIB"/>
    <property type="match status" value="1"/>
</dbReference>
<dbReference type="InterPro" id="IPR036936">
    <property type="entry name" value="CRIB_dom_sf"/>
</dbReference>
<name>A0A2G9GHN5_9LAMI</name>
<keyword evidence="4" id="KW-1185">Reference proteome</keyword>
<feature type="compositionally biased region" description="Basic and acidic residues" evidence="1">
    <location>
        <begin position="74"/>
        <end position="89"/>
    </location>
</feature>
<evidence type="ECO:0000256" key="1">
    <source>
        <dbReference type="SAM" id="MobiDB-lite"/>
    </source>
</evidence>
<evidence type="ECO:0000313" key="3">
    <source>
        <dbReference type="EMBL" id="PIN04712.1"/>
    </source>
</evidence>
<dbReference type="PANTHER" id="PTHR46325">
    <property type="entry name" value="CRIB DOMAIN-CONTAINING PROTEIN RIC8"/>
    <property type="match status" value="1"/>
</dbReference>
<proteinExistence type="predicted"/>
<dbReference type="Gene3D" id="3.90.810.10">
    <property type="entry name" value="CRIB domain"/>
    <property type="match status" value="1"/>
</dbReference>
<feature type="compositionally biased region" description="Basic and acidic residues" evidence="1">
    <location>
        <begin position="231"/>
        <end position="240"/>
    </location>
</feature>
<organism evidence="3 4">
    <name type="scientific">Handroanthus impetiginosus</name>
    <dbReference type="NCBI Taxonomy" id="429701"/>
    <lineage>
        <taxon>Eukaryota</taxon>
        <taxon>Viridiplantae</taxon>
        <taxon>Streptophyta</taxon>
        <taxon>Embryophyta</taxon>
        <taxon>Tracheophyta</taxon>
        <taxon>Spermatophyta</taxon>
        <taxon>Magnoliopsida</taxon>
        <taxon>eudicotyledons</taxon>
        <taxon>Gunneridae</taxon>
        <taxon>Pentapetalae</taxon>
        <taxon>asterids</taxon>
        <taxon>lamiids</taxon>
        <taxon>Lamiales</taxon>
        <taxon>Bignoniaceae</taxon>
        <taxon>Crescentiina</taxon>
        <taxon>Tabebuia alliance</taxon>
        <taxon>Handroanthus</taxon>
    </lineage>
</organism>
<gene>
    <name evidence="3" type="ORF">CDL12_22753</name>
</gene>
<sequence length="240" mass="26364">MTTKMKGLFKGLRYISQIFEEDKEQEMQIGFPTDVKHVAHIGWDGPSVESPSWMKEFKSPTGSQSAPLGPPGDSRGDPEIKWVSEESRRGARATDSPGRDPSEAPRSSRRHHHSGDRETNSNDSPRKKDSSTKSRQPRRNHSKDSSEGGSVKSNRDAPPSDSPSRNGLPDIPKKSRRKKSKESVSGGGSSRSRSKPANCSDNGPENEEASSGSQRGRPAPGGININDDEEKERRVNSKEY</sequence>
<feature type="compositionally biased region" description="Basic and acidic residues" evidence="1">
    <location>
        <begin position="115"/>
        <end position="132"/>
    </location>
</feature>
<accession>A0A2G9GHN5</accession>
<protein>
    <recommendedName>
        <fullName evidence="2">CRIB domain-containing protein</fullName>
    </recommendedName>
</protein>
<feature type="compositionally biased region" description="Polar residues" evidence="1">
    <location>
        <begin position="197"/>
        <end position="214"/>
    </location>
</feature>
<dbReference type="InterPro" id="IPR000095">
    <property type="entry name" value="CRIB_dom"/>
</dbReference>
<dbReference type="PROSITE" id="PS50108">
    <property type="entry name" value="CRIB"/>
    <property type="match status" value="1"/>
</dbReference>
<dbReference type="EMBL" id="NKXS01005033">
    <property type="protein sequence ID" value="PIN04712.1"/>
    <property type="molecule type" value="Genomic_DNA"/>
</dbReference>
<feature type="region of interest" description="Disordered" evidence="1">
    <location>
        <begin position="41"/>
        <end position="240"/>
    </location>
</feature>
<dbReference type="STRING" id="429701.A0A2G9GHN5"/>
<evidence type="ECO:0000313" key="4">
    <source>
        <dbReference type="Proteomes" id="UP000231279"/>
    </source>
</evidence>
<comment type="caution">
    <text evidence="3">The sequence shown here is derived from an EMBL/GenBank/DDBJ whole genome shotgun (WGS) entry which is preliminary data.</text>
</comment>
<reference evidence="4" key="1">
    <citation type="journal article" date="2018" name="Gigascience">
        <title>Genome assembly of the Pink Ipe (Handroanthus impetiginosus, Bignoniaceae), a highly valued, ecologically keystone Neotropical timber forest tree.</title>
        <authorList>
            <person name="Silva-Junior O.B."/>
            <person name="Grattapaglia D."/>
            <person name="Novaes E."/>
            <person name="Collevatti R.G."/>
        </authorList>
    </citation>
    <scope>NUCLEOTIDE SEQUENCE [LARGE SCALE GENOMIC DNA]</scope>
    <source>
        <strain evidence="4">cv. UFG-1</strain>
    </source>
</reference>
<evidence type="ECO:0000259" key="2">
    <source>
        <dbReference type="PROSITE" id="PS50108"/>
    </source>
</evidence>
<dbReference type="OrthoDB" id="4206278at2759"/>
<feature type="domain" description="CRIB" evidence="2">
    <location>
        <begin position="29"/>
        <end position="42"/>
    </location>
</feature>
<dbReference type="Proteomes" id="UP000231279">
    <property type="component" value="Unassembled WGS sequence"/>
</dbReference>
<dbReference type="SMART" id="SM00285">
    <property type="entry name" value="PBD"/>
    <property type="match status" value="1"/>
</dbReference>
<dbReference type="Pfam" id="PF00786">
    <property type="entry name" value="PBD"/>
    <property type="match status" value="1"/>
</dbReference>
<dbReference type="AlphaFoldDB" id="A0A2G9GHN5"/>